<feature type="compositionally biased region" description="Low complexity" evidence="1">
    <location>
        <begin position="1"/>
        <end position="11"/>
    </location>
</feature>
<keyword evidence="3" id="KW-1185">Reference proteome</keyword>
<comment type="caution">
    <text evidence="2">The sequence shown here is derived from an EMBL/GenBank/DDBJ whole genome shotgun (WGS) entry which is preliminary data.</text>
</comment>
<evidence type="ECO:0000256" key="1">
    <source>
        <dbReference type="SAM" id="MobiDB-lite"/>
    </source>
</evidence>
<feature type="region of interest" description="Disordered" evidence="1">
    <location>
        <begin position="66"/>
        <end position="140"/>
    </location>
</feature>
<dbReference type="EMBL" id="JAACJJ010000028">
    <property type="protein sequence ID" value="KAF5320826.1"/>
    <property type="molecule type" value="Genomic_DNA"/>
</dbReference>
<protein>
    <submittedName>
        <fullName evidence="2">Uncharacterized protein</fullName>
    </submittedName>
</protein>
<reference evidence="2 3" key="1">
    <citation type="journal article" date="2020" name="ISME J.">
        <title>Uncovering the hidden diversity of litter-decomposition mechanisms in mushroom-forming fungi.</title>
        <authorList>
            <person name="Floudas D."/>
            <person name="Bentzer J."/>
            <person name="Ahren D."/>
            <person name="Johansson T."/>
            <person name="Persson P."/>
            <person name="Tunlid A."/>
        </authorList>
    </citation>
    <scope>NUCLEOTIDE SEQUENCE [LARGE SCALE GENOMIC DNA]</scope>
    <source>
        <strain evidence="2 3">CBS 101986</strain>
    </source>
</reference>
<dbReference type="AlphaFoldDB" id="A0A8H5BCV6"/>
<sequence>MPKIVPARVPTTPTPAPPGPRFHGHHPSSGPSSSEGLSDRRQKANAALGTVVVGSQRTRVFIELAEGETRMGRRNTVSNSASASAKEKRSRSLANPPSLTGSRARSAQQVDGVDTGAGAKGNNRFEDSDDAPSRARSAAR</sequence>
<gene>
    <name evidence="2" type="ORF">D9619_002231</name>
</gene>
<organism evidence="2 3">
    <name type="scientific">Psilocybe cf. subviscida</name>
    <dbReference type="NCBI Taxonomy" id="2480587"/>
    <lineage>
        <taxon>Eukaryota</taxon>
        <taxon>Fungi</taxon>
        <taxon>Dikarya</taxon>
        <taxon>Basidiomycota</taxon>
        <taxon>Agaricomycotina</taxon>
        <taxon>Agaricomycetes</taxon>
        <taxon>Agaricomycetidae</taxon>
        <taxon>Agaricales</taxon>
        <taxon>Agaricineae</taxon>
        <taxon>Strophariaceae</taxon>
        <taxon>Psilocybe</taxon>
    </lineage>
</organism>
<proteinExistence type="predicted"/>
<evidence type="ECO:0000313" key="2">
    <source>
        <dbReference type="EMBL" id="KAF5320826.1"/>
    </source>
</evidence>
<dbReference type="Proteomes" id="UP000567179">
    <property type="component" value="Unassembled WGS sequence"/>
</dbReference>
<feature type="compositionally biased region" description="Polar residues" evidence="1">
    <location>
        <begin position="95"/>
        <end position="109"/>
    </location>
</feature>
<accession>A0A8H5BCV6</accession>
<feature type="region of interest" description="Disordered" evidence="1">
    <location>
        <begin position="1"/>
        <end position="50"/>
    </location>
</feature>
<feature type="compositionally biased region" description="Low complexity" evidence="1">
    <location>
        <begin position="27"/>
        <end position="36"/>
    </location>
</feature>
<evidence type="ECO:0000313" key="3">
    <source>
        <dbReference type="Proteomes" id="UP000567179"/>
    </source>
</evidence>
<name>A0A8H5BCV6_9AGAR</name>